<dbReference type="Gene3D" id="1.10.3720.10">
    <property type="entry name" value="MetI-like"/>
    <property type="match status" value="2"/>
</dbReference>
<sequence>MINLEIKPNNRELFLKLDNFLYYLLIFSIAGGVILFCFFPIVKIFNESFIVNNSFTFAMYKGVFKENYTLLQHSLFTSLLASVLATFIGACIAFYIVFSTSWTGKGIYNFLLITMVSPPFVFGLSFITLFGRRGLITYRLLGLKINPYGWEGIVILQIIGELSFAAFLLVESFKNIDGRLINASRSLGASQWETIKRIIFPFSYKGMLSVFFILFTKNLADFGTPIIIGGNYSTLATEAYLTVVGRGDLSKASAMSTLLVIPALILFYFYRKNLEKNDKFYSTDKGGEIYNYLITPPLFFKIFLSVVAGFFVIIMLLQYGSIFLSGFYNYTVNGFEFTLEYLEVFKLGKYATFIRSICYSLIAGFVSAAVGISISYFTERKNMKSMKVIEFLASLPYVIPGTFFGLGYILAFNSFPFVLTGTAAIVVLNCTFRQISIGSKAGNAIFSKINKDLEKAAQDLGAPKTRIIFDIVLPLVKPAFMVAFINGFTTTMTTTGAIIFLISPGASVATVEMFNTIRDGDYGLASIIAIFIIVVTFFINILAIKFIEK</sequence>
<proteinExistence type="inferred from homology"/>
<evidence type="ECO:0000259" key="6">
    <source>
        <dbReference type="PROSITE" id="PS50928"/>
    </source>
</evidence>
<keyword evidence="5" id="KW-0813">Transport</keyword>
<organism evidence="7 8">
    <name type="scientific">Fusobacterium hominis</name>
    <dbReference type="NCBI Taxonomy" id="2764326"/>
    <lineage>
        <taxon>Bacteria</taxon>
        <taxon>Fusobacteriati</taxon>
        <taxon>Fusobacteriota</taxon>
        <taxon>Fusobacteriia</taxon>
        <taxon>Fusobacteriales</taxon>
        <taxon>Fusobacteriaceae</taxon>
        <taxon>Fusobacterium</taxon>
    </lineage>
</organism>
<dbReference type="SUPFAM" id="SSF161098">
    <property type="entry name" value="MetI-like"/>
    <property type="match status" value="2"/>
</dbReference>
<feature type="transmembrane region" description="Helical" evidence="5">
    <location>
        <begin position="206"/>
        <end position="232"/>
    </location>
</feature>
<feature type="transmembrane region" description="Helical" evidence="5">
    <location>
        <begin position="150"/>
        <end position="170"/>
    </location>
</feature>
<name>A0A7G9GZ33_9FUSO</name>
<feature type="domain" description="ABC transmembrane type-1" evidence="6">
    <location>
        <begin position="353"/>
        <end position="543"/>
    </location>
</feature>
<comment type="subcellular location">
    <subcellularLocation>
        <location evidence="5">Cell membrane</location>
        <topology evidence="5">Multi-pass membrane protein</topology>
    </subcellularLocation>
    <subcellularLocation>
        <location evidence="1">Membrane</location>
        <topology evidence="1">Multi-pass membrane protein</topology>
    </subcellularLocation>
</comment>
<dbReference type="GO" id="GO:0055085">
    <property type="term" value="P:transmembrane transport"/>
    <property type="evidence" value="ECO:0007669"/>
    <property type="project" value="InterPro"/>
</dbReference>
<evidence type="ECO:0000256" key="2">
    <source>
        <dbReference type="ARBA" id="ARBA00022692"/>
    </source>
</evidence>
<evidence type="ECO:0000256" key="5">
    <source>
        <dbReference type="RuleBase" id="RU363032"/>
    </source>
</evidence>
<feature type="transmembrane region" description="Helical" evidence="5">
    <location>
        <begin position="479"/>
        <end position="502"/>
    </location>
</feature>
<evidence type="ECO:0000256" key="1">
    <source>
        <dbReference type="ARBA" id="ARBA00004141"/>
    </source>
</evidence>
<feature type="transmembrane region" description="Helical" evidence="5">
    <location>
        <begin position="522"/>
        <end position="544"/>
    </location>
</feature>
<keyword evidence="2 5" id="KW-0812">Transmembrane</keyword>
<dbReference type="PANTHER" id="PTHR43496:SF1">
    <property type="entry name" value="POLYGALACTURONAN_RHAMNOGALACTURONAN TRANSPORT SYSTEM PERMEASE PROTEIN YTEP"/>
    <property type="match status" value="1"/>
</dbReference>
<dbReference type="KEGG" id="fho:H9Q81_04395"/>
<comment type="similarity">
    <text evidence="5">Belongs to the binding-protein-dependent transport system permease family.</text>
</comment>
<feature type="transmembrane region" description="Helical" evidence="5">
    <location>
        <begin position="110"/>
        <end position="130"/>
    </location>
</feature>
<dbReference type="GO" id="GO:0005886">
    <property type="term" value="C:plasma membrane"/>
    <property type="evidence" value="ECO:0007669"/>
    <property type="project" value="UniProtKB-SubCell"/>
</dbReference>
<dbReference type="RefSeq" id="WP_187423205.1">
    <property type="nucleotide sequence ID" value="NZ_CP060637.1"/>
</dbReference>
<dbReference type="InterPro" id="IPR035906">
    <property type="entry name" value="MetI-like_sf"/>
</dbReference>
<keyword evidence="4 5" id="KW-0472">Membrane</keyword>
<reference evidence="7 8" key="1">
    <citation type="submission" date="2020-08" db="EMBL/GenBank/DDBJ databases">
        <authorList>
            <person name="Liu C."/>
            <person name="Sun Q."/>
        </authorList>
    </citation>
    <scope>NUCLEOTIDE SEQUENCE [LARGE SCALE GENOMIC DNA]</scope>
    <source>
        <strain evidence="7 8">NSJ-57</strain>
    </source>
</reference>
<protein>
    <submittedName>
        <fullName evidence="7">Iron ABC transporter permease</fullName>
    </submittedName>
</protein>
<dbReference type="EMBL" id="CP060637">
    <property type="protein sequence ID" value="QNM16065.1"/>
    <property type="molecule type" value="Genomic_DNA"/>
</dbReference>
<evidence type="ECO:0000256" key="4">
    <source>
        <dbReference type="ARBA" id="ARBA00023136"/>
    </source>
</evidence>
<feature type="transmembrane region" description="Helical" evidence="5">
    <location>
        <begin position="20"/>
        <end position="42"/>
    </location>
</feature>
<dbReference type="Pfam" id="PF00528">
    <property type="entry name" value="BPD_transp_1"/>
    <property type="match status" value="2"/>
</dbReference>
<feature type="transmembrane region" description="Helical" evidence="5">
    <location>
        <begin position="252"/>
        <end position="270"/>
    </location>
</feature>
<feature type="domain" description="ABC transmembrane type-1" evidence="6">
    <location>
        <begin position="71"/>
        <end position="270"/>
    </location>
</feature>
<feature type="transmembrane region" description="Helical" evidence="5">
    <location>
        <begin position="75"/>
        <end position="98"/>
    </location>
</feature>
<keyword evidence="8" id="KW-1185">Reference proteome</keyword>
<dbReference type="CDD" id="cd06261">
    <property type="entry name" value="TM_PBP2"/>
    <property type="match status" value="2"/>
</dbReference>
<evidence type="ECO:0000313" key="8">
    <source>
        <dbReference type="Proteomes" id="UP000515913"/>
    </source>
</evidence>
<accession>A0A7G9GZ33</accession>
<dbReference type="InterPro" id="IPR000515">
    <property type="entry name" value="MetI-like"/>
</dbReference>
<evidence type="ECO:0000256" key="3">
    <source>
        <dbReference type="ARBA" id="ARBA00022989"/>
    </source>
</evidence>
<gene>
    <name evidence="7" type="ORF">H9Q81_04395</name>
</gene>
<evidence type="ECO:0000313" key="7">
    <source>
        <dbReference type="EMBL" id="QNM16065.1"/>
    </source>
</evidence>
<dbReference type="PROSITE" id="PS50928">
    <property type="entry name" value="ABC_TM1"/>
    <property type="match status" value="2"/>
</dbReference>
<feature type="transmembrane region" description="Helical" evidence="5">
    <location>
        <begin position="389"/>
        <end position="409"/>
    </location>
</feature>
<feature type="transmembrane region" description="Helical" evidence="5">
    <location>
        <begin position="350"/>
        <end position="377"/>
    </location>
</feature>
<feature type="transmembrane region" description="Helical" evidence="5">
    <location>
        <begin position="302"/>
        <end position="330"/>
    </location>
</feature>
<dbReference type="PANTHER" id="PTHR43496">
    <property type="entry name" value="PROTEIN LPLB"/>
    <property type="match status" value="1"/>
</dbReference>
<feature type="transmembrane region" description="Helical" evidence="5">
    <location>
        <begin position="415"/>
        <end position="432"/>
    </location>
</feature>
<dbReference type="AlphaFoldDB" id="A0A7G9GZ33"/>
<keyword evidence="3 5" id="KW-1133">Transmembrane helix</keyword>
<dbReference type="Proteomes" id="UP000515913">
    <property type="component" value="Chromosome"/>
</dbReference>